<protein>
    <recommendedName>
        <fullName evidence="1">HD-GYP domain-containing protein</fullName>
    </recommendedName>
</protein>
<organism evidence="2 3">
    <name type="scientific">Jeongeupia chitinilytica</name>
    <dbReference type="NCBI Taxonomy" id="1041641"/>
    <lineage>
        <taxon>Bacteria</taxon>
        <taxon>Pseudomonadati</taxon>
        <taxon>Pseudomonadota</taxon>
        <taxon>Betaproteobacteria</taxon>
        <taxon>Neisseriales</taxon>
        <taxon>Chitinibacteraceae</taxon>
        <taxon>Jeongeupia</taxon>
    </lineage>
</organism>
<gene>
    <name evidence="2" type="ORF">GCM10007350_31820</name>
</gene>
<dbReference type="Pfam" id="PF13487">
    <property type="entry name" value="HD_5"/>
    <property type="match status" value="1"/>
</dbReference>
<feature type="domain" description="HD-GYP" evidence="1">
    <location>
        <begin position="63"/>
        <end position="256"/>
    </location>
</feature>
<dbReference type="InterPro" id="IPR003607">
    <property type="entry name" value="HD/PDEase_dom"/>
</dbReference>
<reference evidence="3" key="1">
    <citation type="journal article" date="2019" name="Int. J. Syst. Evol. Microbiol.">
        <title>The Global Catalogue of Microorganisms (GCM) 10K type strain sequencing project: providing services to taxonomists for standard genome sequencing and annotation.</title>
        <authorList>
            <consortium name="The Broad Institute Genomics Platform"/>
            <consortium name="The Broad Institute Genome Sequencing Center for Infectious Disease"/>
            <person name="Wu L."/>
            <person name="Ma J."/>
        </authorList>
    </citation>
    <scope>NUCLEOTIDE SEQUENCE [LARGE SCALE GENOMIC DNA]</scope>
    <source>
        <strain evidence="3">KCTC 23701</strain>
    </source>
</reference>
<dbReference type="Gene3D" id="1.10.3210.10">
    <property type="entry name" value="Hypothetical protein af1432"/>
    <property type="match status" value="1"/>
</dbReference>
<dbReference type="EMBL" id="BMYO01000009">
    <property type="protein sequence ID" value="GHD67722.1"/>
    <property type="molecule type" value="Genomic_DNA"/>
</dbReference>
<dbReference type="CDD" id="cd00077">
    <property type="entry name" value="HDc"/>
    <property type="match status" value="1"/>
</dbReference>
<evidence type="ECO:0000313" key="2">
    <source>
        <dbReference type="EMBL" id="GHD67722.1"/>
    </source>
</evidence>
<keyword evidence="3" id="KW-1185">Reference proteome</keyword>
<dbReference type="PANTHER" id="PTHR43155">
    <property type="entry name" value="CYCLIC DI-GMP PHOSPHODIESTERASE PA4108-RELATED"/>
    <property type="match status" value="1"/>
</dbReference>
<sequence>MSLPDGSSRGMRASAPSVPHFVGAGLRSEEIADHAQLALQSLPTLVTLVARSTDPLGYKYGLGALNLPEPLSRQLGRMAAENPELYQHHLIIVILADYLANGLQLSASDRAALMIAALFHDVGLIGLDSLIPAAGDPEAMRVIDDHPQMAALLLRRSPEVPEAAVLAVLQHHERVDGSGYPAHGTHRALHPLGELLAVAEAVGSVLPKRRPAAMLIWLRLIRNSFRTEAIDLLARSLQGIVVPGHSQPSEARLLVLSEQLGGQAALFDNWLVQRSRLEALTLPDFVIDRLDRIYGMLAQLGIDLHRIELALDYAIDDEQVAQELLALAQEVDWQLGDLLRDIQRHDLPQAASWPAWRIELEALTQRVRTARGDHTARP</sequence>
<evidence type="ECO:0000259" key="1">
    <source>
        <dbReference type="PROSITE" id="PS51832"/>
    </source>
</evidence>
<proteinExistence type="predicted"/>
<dbReference type="PANTHER" id="PTHR43155:SF2">
    <property type="entry name" value="CYCLIC DI-GMP PHOSPHODIESTERASE PA4108"/>
    <property type="match status" value="1"/>
</dbReference>
<dbReference type="SUPFAM" id="SSF109604">
    <property type="entry name" value="HD-domain/PDEase-like"/>
    <property type="match status" value="1"/>
</dbReference>
<dbReference type="PROSITE" id="PS51832">
    <property type="entry name" value="HD_GYP"/>
    <property type="match status" value="1"/>
</dbReference>
<comment type="caution">
    <text evidence="2">The sequence shown here is derived from an EMBL/GenBank/DDBJ whole genome shotgun (WGS) entry which is preliminary data.</text>
</comment>
<dbReference type="RefSeq" id="WP_189461900.1">
    <property type="nucleotide sequence ID" value="NZ_BMYO01000009.1"/>
</dbReference>
<evidence type="ECO:0000313" key="3">
    <source>
        <dbReference type="Proteomes" id="UP000604737"/>
    </source>
</evidence>
<dbReference type="Proteomes" id="UP000604737">
    <property type="component" value="Unassembled WGS sequence"/>
</dbReference>
<name>A0ABQ3H6Y0_9NEIS</name>
<dbReference type="InterPro" id="IPR037522">
    <property type="entry name" value="HD_GYP_dom"/>
</dbReference>
<accession>A0ABQ3H6Y0</accession>